<dbReference type="PANTHER" id="PTHR46056:SF12">
    <property type="entry name" value="LONG-CHAIN-ALCOHOL OXIDASE"/>
    <property type="match status" value="1"/>
</dbReference>
<feature type="domain" description="Glucose-methanol-choline oxidoreductase C-terminal" evidence="6">
    <location>
        <begin position="348"/>
        <end position="466"/>
    </location>
</feature>
<keyword evidence="8" id="KW-1185">Reference proteome</keyword>
<keyword evidence="2" id="KW-0285">Flavoprotein</keyword>
<proteinExistence type="inferred from homology"/>
<evidence type="ECO:0000313" key="7">
    <source>
        <dbReference type="EMBL" id="MDA0165305.1"/>
    </source>
</evidence>
<comment type="caution">
    <text evidence="7">The sequence shown here is derived from an EMBL/GenBank/DDBJ whole genome shotgun (WGS) entry which is preliminary data.</text>
</comment>
<name>A0A9X3N1K3_9ACTN</name>
<sequence>MTDVVLVGLGGAGGIAAHVLTAAGAEVVALEAGPRRSAAEMTFDEIRNDVREWLAEPKARGELPTFRHSADQPSGPSPYPMLMANGVGGSTLHYPGLSARLDSWDFRHWPIDYAELEPYYALTERTIGVTRDLRRTGWTELMSDAATRLGWHPHAAPAAIDAARCTYCGFCTCNGCHVTAKGSTDATVIPRAEATGRLHVRTGARVVRIEARRGRVTGVTYVQDGRVLFQPAGAVLLGGFVYENVRLLLLSGLGGDQVGAGYMAHGTPNVCGRFPGRRLNLFSGLWSQATCVRDFEAGMLTASHEFKPIAASNLHPPSVPRWGAAWKAWLQANAQSVGTVSGQLETLPYEHNRLDLDPHQRDPYGVPVVRVTHRLGEHERRGFAFLRARMTEWLREAGADLTWAPDEPSVDARHCYGGTRMGDDPATSVVDRWGFVHGLENLGVLGASLFCSTGGVNPTLTVQALAWRTATRLTTSDMFSDRKPTVFEESA</sequence>
<protein>
    <submittedName>
        <fullName evidence="7">GMC family oxidoreductase</fullName>
    </submittedName>
</protein>
<dbReference type="InterPro" id="IPR007867">
    <property type="entry name" value="GMC_OxRtase_C"/>
</dbReference>
<evidence type="ECO:0000259" key="5">
    <source>
        <dbReference type="Pfam" id="PF00732"/>
    </source>
</evidence>
<keyword evidence="4" id="KW-0560">Oxidoreductase</keyword>
<dbReference type="SUPFAM" id="SSF54373">
    <property type="entry name" value="FAD-linked reductases, C-terminal domain"/>
    <property type="match status" value="1"/>
</dbReference>
<evidence type="ECO:0000256" key="1">
    <source>
        <dbReference type="ARBA" id="ARBA00010790"/>
    </source>
</evidence>
<dbReference type="GO" id="GO:0050660">
    <property type="term" value="F:flavin adenine dinucleotide binding"/>
    <property type="evidence" value="ECO:0007669"/>
    <property type="project" value="InterPro"/>
</dbReference>
<reference evidence="7" key="1">
    <citation type="submission" date="2022-10" db="EMBL/GenBank/DDBJ databases">
        <title>The WGS of Solirubrobacter ginsenosidimutans DSM 21036.</title>
        <authorList>
            <person name="Jiang Z."/>
        </authorList>
    </citation>
    <scope>NUCLEOTIDE SEQUENCE</scope>
    <source>
        <strain evidence="7">DSM 21036</strain>
    </source>
</reference>
<dbReference type="Proteomes" id="UP001149140">
    <property type="component" value="Unassembled WGS sequence"/>
</dbReference>
<feature type="domain" description="Glucose-methanol-choline oxidoreductase N-terminal" evidence="5">
    <location>
        <begin position="81"/>
        <end position="262"/>
    </location>
</feature>
<accession>A0A9X3N1K3</accession>
<dbReference type="GO" id="GO:0016614">
    <property type="term" value="F:oxidoreductase activity, acting on CH-OH group of donors"/>
    <property type="evidence" value="ECO:0007669"/>
    <property type="project" value="InterPro"/>
</dbReference>
<dbReference type="InterPro" id="IPR000172">
    <property type="entry name" value="GMC_OxRdtase_N"/>
</dbReference>
<dbReference type="EMBL" id="JAPDOD010000045">
    <property type="protein sequence ID" value="MDA0165305.1"/>
    <property type="molecule type" value="Genomic_DNA"/>
</dbReference>
<evidence type="ECO:0000256" key="3">
    <source>
        <dbReference type="ARBA" id="ARBA00022827"/>
    </source>
</evidence>
<evidence type="ECO:0000256" key="4">
    <source>
        <dbReference type="ARBA" id="ARBA00023002"/>
    </source>
</evidence>
<keyword evidence="3" id="KW-0274">FAD</keyword>
<dbReference type="RefSeq" id="WP_270044561.1">
    <property type="nucleotide sequence ID" value="NZ_JAPDOD010000045.1"/>
</dbReference>
<evidence type="ECO:0000259" key="6">
    <source>
        <dbReference type="Pfam" id="PF05199"/>
    </source>
</evidence>
<gene>
    <name evidence="7" type="ORF">OM076_33865</name>
</gene>
<dbReference type="PANTHER" id="PTHR46056">
    <property type="entry name" value="LONG-CHAIN-ALCOHOL OXIDASE"/>
    <property type="match status" value="1"/>
</dbReference>
<evidence type="ECO:0000256" key="2">
    <source>
        <dbReference type="ARBA" id="ARBA00022630"/>
    </source>
</evidence>
<organism evidence="7 8">
    <name type="scientific">Solirubrobacter ginsenosidimutans</name>
    <dbReference type="NCBI Taxonomy" id="490573"/>
    <lineage>
        <taxon>Bacteria</taxon>
        <taxon>Bacillati</taxon>
        <taxon>Actinomycetota</taxon>
        <taxon>Thermoleophilia</taxon>
        <taxon>Solirubrobacterales</taxon>
        <taxon>Solirubrobacteraceae</taxon>
        <taxon>Solirubrobacter</taxon>
    </lineage>
</organism>
<dbReference type="Gene3D" id="3.50.50.60">
    <property type="entry name" value="FAD/NAD(P)-binding domain"/>
    <property type="match status" value="2"/>
</dbReference>
<dbReference type="InterPro" id="IPR036188">
    <property type="entry name" value="FAD/NAD-bd_sf"/>
</dbReference>
<dbReference type="Pfam" id="PF05199">
    <property type="entry name" value="GMC_oxred_C"/>
    <property type="match status" value="1"/>
</dbReference>
<comment type="similarity">
    <text evidence="1">Belongs to the GMC oxidoreductase family.</text>
</comment>
<dbReference type="Pfam" id="PF00732">
    <property type="entry name" value="GMC_oxred_N"/>
    <property type="match status" value="1"/>
</dbReference>
<dbReference type="AlphaFoldDB" id="A0A9X3N1K3"/>
<dbReference type="SUPFAM" id="SSF51905">
    <property type="entry name" value="FAD/NAD(P)-binding domain"/>
    <property type="match status" value="1"/>
</dbReference>
<evidence type="ECO:0000313" key="8">
    <source>
        <dbReference type="Proteomes" id="UP001149140"/>
    </source>
</evidence>